<feature type="compositionally biased region" description="Low complexity" evidence="1">
    <location>
        <begin position="183"/>
        <end position="194"/>
    </location>
</feature>
<dbReference type="EMBL" id="JBEAFC010000011">
    <property type="protein sequence ID" value="KAL1536950.1"/>
    <property type="molecule type" value="Genomic_DNA"/>
</dbReference>
<proteinExistence type="predicted"/>
<accession>A0ABD1FYM4</accession>
<feature type="region of interest" description="Disordered" evidence="1">
    <location>
        <begin position="183"/>
        <end position="204"/>
    </location>
</feature>
<dbReference type="AlphaFoldDB" id="A0ABD1FYM4"/>
<keyword evidence="3" id="KW-1185">Reference proteome</keyword>
<protein>
    <submittedName>
        <fullName evidence="2">Uncharacterized protein</fullName>
    </submittedName>
</protein>
<evidence type="ECO:0000256" key="1">
    <source>
        <dbReference type="SAM" id="MobiDB-lite"/>
    </source>
</evidence>
<dbReference type="Proteomes" id="UP001567538">
    <property type="component" value="Unassembled WGS sequence"/>
</dbReference>
<reference evidence="2 3" key="1">
    <citation type="submission" date="2024-06" db="EMBL/GenBank/DDBJ databases">
        <title>A chromosome level genome sequence of Diviner's sage (Salvia divinorum).</title>
        <authorList>
            <person name="Ford S.A."/>
            <person name="Ro D.-K."/>
            <person name="Ness R.W."/>
            <person name="Phillips M.A."/>
        </authorList>
    </citation>
    <scope>NUCLEOTIDE SEQUENCE [LARGE SCALE GENOMIC DNA]</scope>
    <source>
        <strain evidence="2">SAF-2024a</strain>
        <tissue evidence="2">Leaf</tissue>
    </source>
</reference>
<sequence>MGWNAVPESVINEAMKSIIKEGDASEICINDIKWDLDSNVVINNEIVWTKIFKQHPFAGAYYHTDEPQLYLLASIFGLTDVEMEDETIIIIIPSDTTKPIFNLHGPLVASLADPDEVNSPCVGGALKARRKLFVEESATDDRQSSIAAPVFYHGTVFDGSLKFKMENQPSCCPIPVEINQSKFSSGGSSTASCSPFLTSRKIAP</sequence>
<evidence type="ECO:0000313" key="3">
    <source>
        <dbReference type="Proteomes" id="UP001567538"/>
    </source>
</evidence>
<organism evidence="2 3">
    <name type="scientific">Salvia divinorum</name>
    <name type="common">Maria pastora</name>
    <name type="synonym">Diviner's sage</name>
    <dbReference type="NCBI Taxonomy" id="28513"/>
    <lineage>
        <taxon>Eukaryota</taxon>
        <taxon>Viridiplantae</taxon>
        <taxon>Streptophyta</taxon>
        <taxon>Embryophyta</taxon>
        <taxon>Tracheophyta</taxon>
        <taxon>Spermatophyta</taxon>
        <taxon>Magnoliopsida</taxon>
        <taxon>eudicotyledons</taxon>
        <taxon>Gunneridae</taxon>
        <taxon>Pentapetalae</taxon>
        <taxon>asterids</taxon>
        <taxon>lamiids</taxon>
        <taxon>Lamiales</taxon>
        <taxon>Lamiaceae</taxon>
        <taxon>Nepetoideae</taxon>
        <taxon>Mentheae</taxon>
        <taxon>Salviinae</taxon>
        <taxon>Salvia</taxon>
        <taxon>Salvia subgen. Calosphace</taxon>
    </lineage>
</organism>
<comment type="caution">
    <text evidence="2">The sequence shown here is derived from an EMBL/GenBank/DDBJ whole genome shotgun (WGS) entry which is preliminary data.</text>
</comment>
<name>A0ABD1FYM4_SALDI</name>
<evidence type="ECO:0000313" key="2">
    <source>
        <dbReference type="EMBL" id="KAL1536950.1"/>
    </source>
</evidence>
<gene>
    <name evidence="2" type="ORF">AAHA92_29518</name>
</gene>